<dbReference type="PANTHER" id="PTHR36714:SF7">
    <property type="entry name" value="TRANSMEMBRANE PROTEIN"/>
    <property type="match status" value="1"/>
</dbReference>
<reference evidence="3" key="1">
    <citation type="submission" date="2016-06" db="EMBL/GenBank/DDBJ databases">
        <title>Parallel loss of symbiosis genes in relatives of nitrogen-fixing non-legume Parasponia.</title>
        <authorList>
            <person name="Van Velzen R."/>
            <person name="Holmer R."/>
            <person name="Bu F."/>
            <person name="Rutten L."/>
            <person name="Van Zeijl A."/>
            <person name="Liu W."/>
            <person name="Santuari L."/>
            <person name="Cao Q."/>
            <person name="Sharma T."/>
            <person name="Shen D."/>
            <person name="Roswanjaya Y."/>
            <person name="Wardhani T."/>
            <person name="Kalhor M.S."/>
            <person name="Jansen J."/>
            <person name="Van den Hoogen J."/>
            <person name="Gungor B."/>
            <person name="Hartog M."/>
            <person name="Hontelez J."/>
            <person name="Verver J."/>
            <person name="Yang W.-C."/>
            <person name="Schijlen E."/>
            <person name="Repin R."/>
            <person name="Schilthuizen M."/>
            <person name="Schranz E."/>
            <person name="Heidstra R."/>
            <person name="Miyata K."/>
            <person name="Fedorova E."/>
            <person name="Kohlen W."/>
            <person name="Bisseling T."/>
            <person name="Smit S."/>
            <person name="Geurts R."/>
        </authorList>
    </citation>
    <scope>NUCLEOTIDE SEQUENCE [LARGE SCALE GENOMIC DNA]</scope>
    <source>
        <strain evidence="3">cv. RG33-2</strain>
    </source>
</reference>
<sequence length="55" mass="6318">MESQSLMLNQKLEAIDILKEAVKVYAKDINFIIITILTSLPFFCFSVYNETVGQF</sequence>
<protein>
    <submittedName>
        <fullName evidence="2">Uncharacterized protein</fullName>
    </submittedName>
</protein>
<dbReference type="InParanoid" id="A0A2P5FMC1"/>
<dbReference type="EMBL" id="JXTC01000021">
    <property type="protein sequence ID" value="PON98924.1"/>
    <property type="molecule type" value="Genomic_DNA"/>
</dbReference>
<keyword evidence="1" id="KW-0812">Transmembrane</keyword>
<proteinExistence type="predicted"/>
<feature type="transmembrane region" description="Helical" evidence="1">
    <location>
        <begin position="29"/>
        <end position="48"/>
    </location>
</feature>
<evidence type="ECO:0000256" key="1">
    <source>
        <dbReference type="SAM" id="Phobius"/>
    </source>
</evidence>
<dbReference type="Proteomes" id="UP000237000">
    <property type="component" value="Unassembled WGS sequence"/>
</dbReference>
<evidence type="ECO:0000313" key="2">
    <source>
        <dbReference type="EMBL" id="PON98924.1"/>
    </source>
</evidence>
<accession>A0A2P5FMC1</accession>
<keyword evidence="1" id="KW-1133">Transmembrane helix</keyword>
<comment type="caution">
    <text evidence="2">The sequence shown here is derived from an EMBL/GenBank/DDBJ whole genome shotgun (WGS) entry which is preliminary data.</text>
</comment>
<gene>
    <name evidence="2" type="ORF">TorRG33x02_051610</name>
</gene>
<organism evidence="2 3">
    <name type="scientific">Trema orientale</name>
    <name type="common">Charcoal tree</name>
    <name type="synonym">Celtis orientalis</name>
    <dbReference type="NCBI Taxonomy" id="63057"/>
    <lineage>
        <taxon>Eukaryota</taxon>
        <taxon>Viridiplantae</taxon>
        <taxon>Streptophyta</taxon>
        <taxon>Embryophyta</taxon>
        <taxon>Tracheophyta</taxon>
        <taxon>Spermatophyta</taxon>
        <taxon>Magnoliopsida</taxon>
        <taxon>eudicotyledons</taxon>
        <taxon>Gunneridae</taxon>
        <taxon>Pentapetalae</taxon>
        <taxon>rosids</taxon>
        <taxon>fabids</taxon>
        <taxon>Rosales</taxon>
        <taxon>Cannabaceae</taxon>
        <taxon>Trema</taxon>
    </lineage>
</organism>
<dbReference type="PANTHER" id="PTHR36714">
    <property type="entry name" value="T23E23.1"/>
    <property type="match status" value="1"/>
</dbReference>
<dbReference type="AlphaFoldDB" id="A0A2P5FMC1"/>
<name>A0A2P5FMC1_TREOI</name>
<dbReference type="OrthoDB" id="1158689at2759"/>
<evidence type="ECO:0000313" key="3">
    <source>
        <dbReference type="Proteomes" id="UP000237000"/>
    </source>
</evidence>
<keyword evidence="1" id="KW-0472">Membrane</keyword>
<keyword evidence="3" id="KW-1185">Reference proteome</keyword>